<evidence type="ECO:0000313" key="2">
    <source>
        <dbReference type="Proteomes" id="UP001153636"/>
    </source>
</evidence>
<evidence type="ECO:0000313" key="1">
    <source>
        <dbReference type="EMBL" id="CAH1115706.1"/>
    </source>
</evidence>
<organism evidence="1 2">
    <name type="scientific">Psylliodes chrysocephalus</name>
    <dbReference type="NCBI Taxonomy" id="3402493"/>
    <lineage>
        <taxon>Eukaryota</taxon>
        <taxon>Metazoa</taxon>
        <taxon>Ecdysozoa</taxon>
        <taxon>Arthropoda</taxon>
        <taxon>Hexapoda</taxon>
        <taxon>Insecta</taxon>
        <taxon>Pterygota</taxon>
        <taxon>Neoptera</taxon>
        <taxon>Endopterygota</taxon>
        <taxon>Coleoptera</taxon>
        <taxon>Polyphaga</taxon>
        <taxon>Cucujiformia</taxon>
        <taxon>Chrysomeloidea</taxon>
        <taxon>Chrysomelidae</taxon>
        <taxon>Galerucinae</taxon>
        <taxon>Alticini</taxon>
        <taxon>Psylliodes</taxon>
    </lineage>
</organism>
<keyword evidence="2" id="KW-1185">Reference proteome</keyword>
<dbReference type="OrthoDB" id="6779073at2759"/>
<dbReference type="AlphaFoldDB" id="A0A9P0DC75"/>
<protein>
    <submittedName>
        <fullName evidence="1">Uncharacterized protein</fullName>
    </submittedName>
</protein>
<dbReference type="Proteomes" id="UP001153636">
    <property type="component" value="Chromosome 9"/>
</dbReference>
<reference evidence="1" key="1">
    <citation type="submission" date="2022-01" db="EMBL/GenBank/DDBJ databases">
        <authorList>
            <person name="King R."/>
        </authorList>
    </citation>
    <scope>NUCLEOTIDE SEQUENCE</scope>
</reference>
<sequence>MKAQDDTNSSPKDTLKVSGFIPVIDPLCVSLAKRLHAYDAIRLKFGFLNHLEEMDVANLYAATDELVKVYKDDLEPFLVNELVQFNYIPKHRNHGAIVLGIKGVKLHCRALIFKNENDKNRIGTTMGQNRLSKLSLLSIENIQVMQKISGILWFCDVCLDEVNNNEGLRKEIELLEHSVSEEIGKLKTNVPNTIRKQFTKLKSSQKLQEVCLGYRRRINEIRNVKDGVVIKYNFKNEIEKVRSVENKLSISYNIESPDLKNPSLKVVDTENKMHPEDLII</sequence>
<gene>
    <name evidence="1" type="ORF">PSYICH_LOCUS15219</name>
</gene>
<accession>A0A9P0DC75</accession>
<dbReference type="EMBL" id="OV651821">
    <property type="protein sequence ID" value="CAH1115706.1"/>
    <property type="molecule type" value="Genomic_DNA"/>
</dbReference>
<name>A0A9P0DC75_9CUCU</name>
<proteinExistence type="predicted"/>